<dbReference type="Proteomes" id="UP001152799">
    <property type="component" value="Chromosome 5"/>
</dbReference>
<dbReference type="AlphaFoldDB" id="A0A9N9MSL3"/>
<keyword evidence="2" id="KW-1185">Reference proteome</keyword>
<proteinExistence type="predicted"/>
<reference evidence="1" key="1">
    <citation type="submission" date="2022-01" db="EMBL/GenBank/DDBJ databases">
        <authorList>
            <person name="King R."/>
        </authorList>
    </citation>
    <scope>NUCLEOTIDE SEQUENCE</scope>
</reference>
<organism evidence="1 2">
    <name type="scientific">Ceutorhynchus assimilis</name>
    <name type="common">cabbage seed weevil</name>
    <dbReference type="NCBI Taxonomy" id="467358"/>
    <lineage>
        <taxon>Eukaryota</taxon>
        <taxon>Metazoa</taxon>
        <taxon>Ecdysozoa</taxon>
        <taxon>Arthropoda</taxon>
        <taxon>Hexapoda</taxon>
        <taxon>Insecta</taxon>
        <taxon>Pterygota</taxon>
        <taxon>Neoptera</taxon>
        <taxon>Endopterygota</taxon>
        <taxon>Coleoptera</taxon>
        <taxon>Polyphaga</taxon>
        <taxon>Cucujiformia</taxon>
        <taxon>Curculionidae</taxon>
        <taxon>Ceutorhynchinae</taxon>
        <taxon>Ceutorhynchus</taxon>
    </lineage>
</organism>
<accession>A0A9N9MSL3</accession>
<evidence type="ECO:0000313" key="1">
    <source>
        <dbReference type="EMBL" id="CAG9769111.1"/>
    </source>
</evidence>
<dbReference type="OrthoDB" id="6772903at2759"/>
<evidence type="ECO:0000313" key="2">
    <source>
        <dbReference type="Proteomes" id="UP001152799"/>
    </source>
</evidence>
<protein>
    <submittedName>
        <fullName evidence="1">Uncharacterized protein</fullName>
    </submittedName>
</protein>
<gene>
    <name evidence="1" type="ORF">CEUTPL_LOCUS9627</name>
</gene>
<sequence>MKKVNTKMTPNYDLQRLKTPAIEEAVAILLNNNIQPNENNNVDMELNKLKQGVETLKKEILNPDKIKRKYWITTEILNLMEEKRQNKGNPTEYKRIQCIIKNVARSDTIKICTMTSMFTGKSEK</sequence>
<dbReference type="EMBL" id="OU892281">
    <property type="protein sequence ID" value="CAG9769111.1"/>
    <property type="molecule type" value="Genomic_DNA"/>
</dbReference>
<name>A0A9N9MSL3_9CUCU</name>